<evidence type="ECO:0000256" key="3">
    <source>
        <dbReference type="ARBA" id="ARBA00022692"/>
    </source>
</evidence>
<evidence type="ECO:0000313" key="8">
    <source>
        <dbReference type="EMBL" id="MDP9806360.1"/>
    </source>
</evidence>
<feature type="transmembrane region" description="Helical" evidence="7">
    <location>
        <begin position="194"/>
        <end position="213"/>
    </location>
</feature>
<evidence type="ECO:0000256" key="5">
    <source>
        <dbReference type="ARBA" id="ARBA00023136"/>
    </source>
</evidence>
<keyword evidence="5 7" id="KW-0472">Membrane</keyword>
<feature type="transmembrane region" description="Helical" evidence="7">
    <location>
        <begin position="111"/>
        <end position="136"/>
    </location>
</feature>
<feature type="region of interest" description="Disordered" evidence="6">
    <location>
        <begin position="1"/>
        <end position="52"/>
    </location>
</feature>
<comment type="subcellular location">
    <subcellularLocation>
        <location evidence="1">Membrane</location>
        <topology evidence="1">Multi-pass membrane protein</topology>
    </subcellularLocation>
</comment>
<comment type="caution">
    <text evidence="8">The sequence shown here is derived from an EMBL/GenBank/DDBJ whole genome shotgun (WGS) entry which is preliminary data.</text>
</comment>
<evidence type="ECO:0000256" key="7">
    <source>
        <dbReference type="SAM" id="Phobius"/>
    </source>
</evidence>
<feature type="transmembrane region" description="Helical" evidence="7">
    <location>
        <begin position="311"/>
        <end position="329"/>
    </location>
</feature>
<dbReference type="PANTHER" id="PTHR21716:SF64">
    <property type="entry name" value="AI-2 TRANSPORT PROTEIN TQSA"/>
    <property type="match status" value="1"/>
</dbReference>
<feature type="transmembrane region" description="Helical" evidence="7">
    <location>
        <begin position="349"/>
        <end position="375"/>
    </location>
</feature>
<feature type="transmembrane region" description="Helical" evidence="7">
    <location>
        <begin position="246"/>
        <end position="279"/>
    </location>
</feature>
<name>A0ABT9NG32_9ACTO</name>
<dbReference type="Pfam" id="PF01594">
    <property type="entry name" value="AI-2E_transport"/>
    <property type="match status" value="1"/>
</dbReference>
<accession>A0ABT9NG32</accession>
<keyword evidence="3 7" id="KW-0812">Transmembrane</keyword>
<proteinExistence type="inferred from homology"/>
<dbReference type="Proteomes" id="UP001243212">
    <property type="component" value="Unassembled WGS sequence"/>
</dbReference>
<keyword evidence="9" id="KW-1185">Reference proteome</keyword>
<feature type="transmembrane region" description="Helical" evidence="7">
    <location>
        <begin position="82"/>
        <end position="99"/>
    </location>
</feature>
<reference evidence="8 9" key="1">
    <citation type="submission" date="2023-07" db="EMBL/GenBank/DDBJ databases">
        <title>Sequencing the genomes of 1000 actinobacteria strains.</title>
        <authorList>
            <person name="Klenk H.-P."/>
        </authorList>
    </citation>
    <scope>NUCLEOTIDE SEQUENCE [LARGE SCALE GENOMIC DNA]</scope>
    <source>
        <strain evidence="8 9">DSM 17163</strain>
    </source>
</reference>
<gene>
    <name evidence="8" type="ORF">J2S70_000942</name>
</gene>
<feature type="transmembrane region" description="Helical" evidence="7">
    <location>
        <begin position="285"/>
        <end position="304"/>
    </location>
</feature>
<evidence type="ECO:0000313" key="9">
    <source>
        <dbReference type="Proteomes" id="UP001243212"/>
    </source>
</evidence>
<feature type="compositionally biased region" description="Basic residues" evidence="6">
    <location>
        <begin position="410"/>
        <end position="427"/>
    </location>
</feature>
<keyword evidence="4 7" id="KW-1133">Transmembrane helix</keyword>
<feature type="transmembrane region" description="Helical" evidence="7">
    <location>
        <begin position="59"/>
        <end position="76"/>
    </location>
</feature>
<feature type="compositionally biased region" description="Acidic residues" evidence="6">
    <location>
        <begin position="24"/>
        <end position="37"/>
    </location>
</feature>
<feature type="region of interest" description="Disordered" evidence="6">
    <location>
        <begin position="407"/>
        <end position="427"/>
    </location>
</feature>
<dbReference type="EMBL" id="JAUSQX010000001">
    <property type="protein sequence ID" value="MDP9806360.1"/>
    <property type="molecule type" value="Genomic_DNA"/>
</dbReference>
<dbReference type="PANTHER" id="PTHR21716">
    <property type="entry name" value="TRANSMEMBRANE PROTEIN"/>
    <property type="match status" value="1"/>
</dbReference>
<organism evidence="8 9">
    <name type="scientific">Trueperella bonasi</name>
    <dbReference type="NCBI Taxonomy" id="312286"/>
    <lineage>
        <taxon>Bacteria</taxon>
        <taxon>Bacillati</taxon>
        <taxon>Actinomycetota</taxon>
        <taxon>Actinomycetes</taxon>
        <taxon>Actinomycetales</taxon>
        <taxon>Actinomycetaceae</taxon>
        <taxon>Trueperella</taxon>
    </lineage>
</organism>
<protein>
    <submittedName>
        <fullName evidence="8">PurR-regulated permease PerM</fullName>
    </submittedName>
</protein>
<sequence length="427" mass="47129">MNKEEPAQVASENDELSSRPVDSPEIEEDVSATESAEESAGKPAEELAVVPPEDRETSGVKILVVLALLAVLGAGLHSISEVFTPIFLALTLVLAVRPVGQKMIAKGSPAWLAACVVIIVLIVIVFGVLGVTVLLLTPVPQTLMNYSVNFEATTYQFMNWLEELGVETVDLTNFVDQINFNSIIGFAWELVDRLSAVGGLIAIIIVAAFFITIDTTITKRRVSLVNQRHSNLGRAMSDFERRVRSYWIVSTVFGLIVAIIDGFALQVMGIPLAWTWAYWAFVTNYIPNIGFVIGVIPPMAMALLDQGWQSMVWVLVLYSVINVVIQTFIQPKFTGDAVGLSPTVTFISLALWTSIVGILGSILAVPLTLFFKALLIDSDPRARWLDAYLISEEHIERKKKQGVYEVPRAGARKSRRKLRSRSDRRKK</sequence>
<dbReference type="InterPro" id="IPR002549">
    <property type="entry name" value="AI-2E-like"/>
</dbReference>
<evidence type="ECO:0000256" key="1">
    <source>
        <dbReference type="ARBA" id="ARBA00004141"/>
    </source>
</evidence>
<comment type="similarity">
    <text evidence="2">Belongs to the autoinducer-2 exporter (AI-2E) (TC 2.A.86) family.</text>
</comment>
<evidence type="ECO:0000256" key="4">
    <source>
        <dbReference type="ARBA" id="ARBA00022989"/>
    </source>
</evidence>
<dbReference type="RefSeq" id="WP_307682588.1">
    <property type="nucleotide sequence ID" value="NZ_JAUSQX010000001.1"/>
</dbReference>
<evidence type="ECO:0000256" key="2">
    <source>
        <dbReference type="ARBA" id="ARBA00009773"/>
    </source>
</evidence>
<evidence type="ECO:0000256" key="6">
    <source>
        <dbReference type="SAM" id="MobiDB-lite"/>
    </source>
</evidence>